<dbReference type="Gene3D" id="3.30.565.60">
    <property type="match status" value="1"/>
</dbReference>
<dbReference type="Proteomes" id="UP000768163">
    <property type="component" value="Unassembled WGS sequence"/>
</dbReference>
<evidence type="ECO:0000259" key="1">
    <source>
        <dbReference type="Pfam" id="PF04326"/>
    </source>
</evidence>
<protein>
    <recommendedName>
        <fullName evidence="1">Schlafen AlbA-2 domain-containing protein</fullName>
    </recommendedName>
</protein>
<dbReference type="Proteomes" id="UP000738826">
    <property type="component" value="Unassembled WGS sequence"/>
</dbReference>
<dbReference type="Pfam" id="PF04326">
    <property type="entry name" value="SLFN_AlbA_2"/>
    <property type="match status" value="1"/>
</dbReference>
<name>A0A8J7YYB1_9ARCH</name>
<gene>
    <name evidence="3" type="ORF">GW779_01630</name>
    <name evidence="2" type="ORF">GW910_04290</name>
</gene>
<dbReference type="PANTHER" id="PTHR30595">
    <property type="entry name" value="GLPR-RELATED TRANSCRIPTIONAL REPRESSOR"/>
    <property type="match status" value="1"/>
</dbReference>
<organism evidence="3 4">
    <name type="scientific">Candidatus Altarchaeum hamiconexum</name>
    <dbReference type="NCBI Taxonomy" id="1803513"/>
    <lineage>
        <taxon>Archaea</taxon>
        <taxon>Candidatus Altarchaeota</taxon>
        <taxon>Candidatus Altiarchaeia</taxon>
        <taxon>Candidatus Altarchaeales</taxon>
        <taxon>Candidatus Altarchaeaceae</taxon>
        <taxon>Candidatus Altarchaeum</taxon>
    </lineage>
</organism>
<dbReference type="PANTHER" id="PTHR30595:SF6">
    <property type="entry name" value="SCHLAFEN ALBA-2 DOMAIN-CONTAINING PROTEIN"/>
    <property type="match status" value="1"/>
</dbReference>
<evidence type="ECO:0000313" key="2">
    <source>
        <dbReference type="EMBL" id="NCN65267.1"/>
    </source>
</evidence>
<dbReference type="InterPro" id="IPR007421">
    <property type="entry name" value="Schlafen_AlbA_2_dom"/>
</dbReference>
<dbReference type="Gene3D" id="3.30.950.30">
    <property type="entry name" value="Schlafen, AAA domain"/>
    <property type="match status" value="1"/>
</dbReference>
<comment type="caution">
    <text evidence="3">The sequence shown here is derived from an EMBL/GenBank/DDBJ whole genome shotgun (WGS) entry which is preliminary data.</text>
</comment>
<dbReference type="EMBL" id="JAACQH010000027">
    <property type="protein sequence ID" value="NCS91111.1"/>
    <property type="molecule type" value="Genomic_DNA"/>
</dbReference>
<proteinExistence type="predicted"/>
<sequence length="328" mass="38307">MKNLSKEELIQKLGDIEWEDFEVKEAKSDVPKSSLETVSAFSNTSGGWLVFGVKKEGKYYDIEGVESPEKTEQDFISVLRNGLKFNKKLEVKCQKYNFGEKTVLAFYIHASENKPVFYDNVKNSFIRSGSGDQRLTEQEIVSLYRNSSFGTRDKELTDLTINDLSMESIKRYRTYPKNIKPEHHYNSFSDEKFLTKIQALEDKKVTFAGLLVFGTEDAIGKYFSDFRIDYLEIFGTSYEDAEKRYEFRLSDYPNIYEYFFAIYERIIKKTDIPFELKGAFRDENQPQVKAIREALVNLLIHSDYFSPMKPRIRVFLNRVEFLNPGDIA</sequence>
<feature type="domain" description="Schlafen AlbA-2" evidence="1">
    <location>
        <begin position="17"/>
        <end position="135"/>
    </location>
</feature>
<dbReference type="AlphaFoldDB" id="A0A8J7YYB1"/>
<accession>A0A8J7YYB1</accession>
<reference evidence="3" key="1">
    <citation type="submission" date="2019-11" db="EMBL/GenBank/DDBJ databases">
        <title>Lipid analysis of CO2-rich subsurface aquifers suggests an autotrophy-based deep biosphere with lysolipids enriched in CPR bacteria.</title>
        <authorList>
            <person name="Probst A.J."/>
            <person name="Elling F.J."/>
            <person name="Castelle C.J."/>
            <person name="Zhu Q."/>
            <person name="Elvert M."/>
            <person name="Birarda G."/>
            <person name="Holman H.-Y."/>
            <person name="Lane K.R."/>
            <person name="Ladd B."/>
            <person name="Ryan M.C."/>
            <person name="Woyke T."/>
            <person name="Hinrichs K.-U."/>
            <person name="Banfield J.F."/>
        </authorList>
    </citation>
    <scope>NUCLEOTIDE SEQUENCE</scope>
    <source>
        <strain evidence="2">CG_2015-01_33_1645</strain>
        <strain evidence="3">CG_2015-04_33_537</strain>
    </source>
</reference>
<evidence type="ECO:0000313" key="3">
    <source>
        <dbReference type="EMBL" id="NCS91111.1"/>
    </source>
</evidence>
<dbReference type="InterPro" id="IPR038475">
    <property type="entry name" value="RecG_C_sf"/>
</dbReference>
<dbReference type="InterPro" id="IPR038461">
    <property type="entry name" value="Schlafen_AlbA_2_dom_sf"/>
</dbReference>
<dbReference type="EMBL" id="JAACVF010000111">
    <property type="protein sequence ID" value="NCN65267.1"/>
    <property type="molecule type" value="Genomic_DNA"/>
</dbReference>
<evidence type="ECO:0000313" key="4">
    <source>
        <dbReference type="Proteomes" id="UP000738826"/>
    </source>
</evidence>